<dbReference type="InterPro" id="IPR036890">
    <property type="entry name" value="HATPase_C_sf"/>
</dbReference>
<evidence type="ECO:0000313" key="7">
    <source>
        <dbReference type="Proteomes" id="UP001139353"/>
    </source>
</evidence>
<dbReference type="SMART" id="SM00387">
    <property type="entry name" value="HATPase_c"/>
    <property type="match status" value="1"/>
</dbReference>
<dbReference type="SUPFAM" id="SSF55874">
    <property type="entry name" value="ATPase domain of HSP90 chaperone/DNA topoisomerase II/histidine kinase"/>
    <property type="match status" value="1"/>
</dbReference>
<dbReference type="InterPro" id="IPR013976">
    <property type="entry name" value="HDOD"/>
</dbReference>
<dbReference type="CDD" id="cd00077">
    <property type="entry name" value="HDc"/>
    <property type="match status" value="1"/>
</dbReference>
<protein>
    <recommendedName>
        <fullName evidence="2">histidine kinase</fullName>
        <ecNumber evidence="2">2.7.13.3</ecNumber>
    </recommendedName>
</protein>
<feature type="domain" description="HDOD" evidence="5">
    <location>
        <begin position="1"/>
        <end position="195"/>
    </location>
</feature>
<dbReference type="Pfam" id="PF02518">
    <property type="entry name" value="HATPase_c"/>
    <property type="match status" value="1"/>
</dbReference>
<dbReference type="Pfam" id="PF13185">
    <property type="entry name" value="GAF_2"/>
    <property type="match status" value="1"/>
</dbReference>
<reference evidence="6" key="1">
    <citation type="submission" date="2021-11" db="EMBL/GenBank/DDBJ databases">
        <title>BS-T2-15 a new species belonging to the Comamonadaceae family isolated from the soil of a French oak forest.</title>
        <authorList>
            <person name="Mieszkin S."/>
            <person name="Alain K."/>
        </authorList>
    </citation>
    <scope>NUCLEOTIDE SEQUENCE</scope>
    <source>
        <strain evidence="6">BS-T2-15</strain>
    </source>
</reference>
<keyword evidence="3" id="KW-0597">Phosphoprotein</keyword>
<dbReference type="PROSITE" id="PS51833">
    <property type="entry name" value="HDOD"/>
    <property type="match status" value="1"/>
</dbReference>
<dbReference type="PANTHER" id="PTHR33525:SF6">
    <property type="entry name" value="HDOD DOMAIN-CONTAINING PROTEIN"/>
    <property type="match status" value="1"/>
</dbReference>
<keyword evidence="7" id="KW-1185">Reference proteome</keyword>
<dbReference type="GO" id="GO:0000155">
    <property type="term" value="F:phosphorelay sensor kinase activity"/>
    <property type="evidence" value="ECO:0007669"/>
    <property type="project" value="InterPro"/>
</dbReference>
<sequence length="707" mass="74871">MPQVLLRFFNAAGSETTSTEALANLVLQDPALSARILTAANAAAFRRGAELRSIKQSLLVLGTRMVRTIASCLLVQSAFQRVPGSDARDLAGFWRHSLLVAELTRGLAAELGFGDDEAEEAYLAGLLHDVGQLLLLGGLGDAYGAILARDPGEDGLSELEHAVLDTDHGAVGAWFVDQWELPSLMADAILFHHLAADKVAGLDRLGRLLWCAHAVCTAKLGSQRIGLQGIERLIGLDAARLDALHDAALSRVEALATALDVAKAPRQQTVPLRVALRLPDAREPPPVDKHDAALQAVTLPMTALQALPLDLSAVHGETDLLLCLQEAARILFGVRQLAFFLLQPQRQVLSAAGTGLGRGALQRLEIALDADGSQCARAALTRELIVASNVDGPEATPTDRQVARALGADSLIYLPLLASGALVGVMAFGVSPVQRTRLSGRSALLENFASVAAANLGAWRQMREREAQVAAEVGGRFVLQGQRVAHEVNNPLAIIRNYLTLISNDAAGGGSGSVQQADIAVLREEIERLSGIVTNLTFDTAAPVAPGGAIDLNQLVEAMRTVYEASLFGAASVRLELELPPEPVFASVDRDQVKQIIFNLWKNAAQALRPGEVVRTSLTAHVNQNGSMYASIVIQDTGPGLPAAVLGSLYRPLPTAQGAPRTDGRAGLGLSIVLALVERLRGSISCLSRPGRGTTFTILVPEPQRTL</sequence>
<feature type="domain" description="Histidine kinase" evidence="4">
    <location>
        <begin position="483"/>
        <end position="704"/>
    </location>
</feature>
<dbReference type="Gene3D" id="1.10.3210.10">
    <property type="entry name" value="Hypothetical protein af1432"/>
    <property type="match status" value="1"/>
</dbReference>
<evidence type="ECO:0000313" key="6">
    <source>
        <dbReference type="EMBL" id="MCK9685029.1"/>
    </source>
</evidence>
<dbReference type="EC" id="2.7.13.3" evidence="2"/>
<dbReference type="InterPro" id="IPR003018">
    <property type="entry name" value="GAF"/>
</dbReference>
<dbReference type="InterPro" id="IPR004358">
    <property type="entry name" value="Sig_transdc_His_kin-like_C"/>
</dbReference>
<dbReference type="AlphaFoldDB" id="A0A9X1YEI8"/>
<dbReference type="Pfam" id="PF08668">
    <property type="entry name" value="HDOD"/>
    <property type="match status" value="1"/>
</dbReference>
<evidence type="ECO:0000256" key="3">
    <source>
        <dbReference type="ARBA" id="ARBA00022553"/>
    </source>
</evidence>
<dbReference type="InterPro" id="IPR003661">
    <property type="entry name" value="HisK_dim/P_dom"/>
</dbReference>
<dbReference type="Pfam" id="PF00512">
    <property type="entry name" value="HisKA"/>
    <property type="match status" value="1"/>
</dbReference>
<evidence type="ECO:0000256" key="1">
    <source>
        <dbReference type="ARBA" id="ARBA00000085"/>
    </source>
</evidence>
<dbReference type="Proteomes" id="UP001139353">
    <property type="component" value="Unassembled WGS sequence"/>
</dbReference>
<dbReference type="PRINTS" id="PR00344">
    <property type="entry name" value="BCTRLSENSOR"/>
</dbReference>
<dbReference type="RefSeq" id="WP_275681047.1">
    <property type="nucleotide sequence ID" value="NZ_JAJLJH010000001.1"/>
</dbReference>
<dbReference type="InterPro" id="IPR029016">
    <property type="entry name" value="GAF-like_dom_sf"/>
</dbReference>
<dbReference type="SMART" id="SM00065">
    <property type="entry name" value="GAF"/>
    <property type="match status" value="1"/>
</dbReference>
<dbReference type="SUPFAM" id="SSF47384">
    <property type="entry name" value="Homodimeric domain of signal transducing histidine kinase"/>
    <property type="match status" value="1"/>
</dbReference>
<name>A0A9X1YEI8_9BURK</name>
<dbReference type="SUPFAM" id="SSF109604">
    <property type="entry name" value="HD-domain/PDEase-like"/>
    <property type="match status" value="1"/>
</dbReference>
<dbReference type="InterPro" id="IPR052340">
    <property type="entry name" value="RNase_Y/CdgJ"/>
</dbReference>
<comment type="caution">
    <text evidence="6">The sequence shown here is derived from an EMBL/GenBank/DDBJ whole genome shotgun (WGS) entry which is preliminary data.</text>
</comment>
<evidence type="ECO:0000259" key="5">
    <source>
        <dbReference type="PROSITE" id="PS51833"/>
    </source>
</evidence>
<dbReference type="Gene3D" id="3.30.450.40">
    <property type="match status" value="1"/>
</dbReference>
<dbReference type="EMBL" id="JAJLJH010000001">
    <property type="protein sequence ID" value="MCK9685029.1"/>
    <property type="molecule type" value="Genomic_DNA"/>
</dbReference>
<dbReference type="Gene3D" id="3.30.565.10">
    <property type="entry name" value="Histidine kinase-like ATPase, C-terminal domain"/>
    <property type="match status" value="1"/>
</dbReference>
<dbReference type="SUPFAM" id="SSF55781">
    <property type="entry name" value="GAF domain-like"/>
    <property type="match status" value="1"/>
</dbReference>
<comment type="catalytic activity">
    <reaction evidence="1">
        <text>ATP + protein L-histidine = ADP + protein N-phospho-L-histidine.</text>
        <dbReference type="EC" id="2.7.13.3"/>
    </reaction>
</comment>
<evidence type="ECO:0000256" key="2">
    <source>
        <dbReference type="ARBA" id="ARBA00012438"/>
    </source>
</evidence>
<accession>A0A9X1YEI8</accession>
<dbReference type="PANTHER" id="PTHR33525">
    <property type="match status" value="1"/>
</dbReference>
<gene>
    <name evidence="6" type="ORF">LPC04_04825</name>
</gene>
<organism evidence="6 7">
    <name type="scientific">Scleromatobacter humisilvae</name>
    <dbReference type="NCBI Taxonomy" id="2897159"/>
    <lineage>
        <taxon>Bacteria</taxon>
        <taxon>Pseudomonadati</taxon>
        <taxon>Pseudomonadota</taxon>
        <taxon>Betaproteobacteria</taxon>
        <taxon>Burkholderiales</taxon>
        <taxon>Sphaerotilaceae</taxon>
        <taxon>Scleromatobacter</taxon>
    </lineage>
</organism>
<dbReference type="PROSITE" id="PS50109">
    <property type="entry name" value="HIS_KIN"/>
    <property type="match status" value="1"/>
</dbReference>
<proteinExistence type="predicted"/>
<dbReference type="InterPro" id="IPR036097">
    <property type="entry name" value="HisK_dim/P_sf"/>
</dbReference>
<evidence type="ECO:0000259" key="4">
    <source>
        <dbReference type="PROSITE" id="PS50109"/>
    </source>
</evidence>
<dbReference type="InterPro" id="IPR003607">
    <property type="entry name" value="HD/PDEase_dom"/>
</dbReference>
<dbReference type="InterPro" id="IPR005467">
    <property type="entry name" value="His_kinase_dom"/>
</dbReference>
<dbReference type="Gene3D" id="1.10.287.130">
    <property type="match status" value="1"/>
</dbReference>
<dbReference type="InterPro" id="IPR003594">
    <property type="entry name" value="HATPase_dom"/>
</dbReference>
<dbReference type="CDD" id="cd00082">
    <property type="entry name" value="HisKA"/>
    <property type="match status" value="1"/>
</dbReference>